<feature type="transmembrane region" description="Helical" evidence="1">
    <location>
        <begin position="152"/>
        <end position="179"/>
    </location>
</feature>
<feature type="transmembrane region" description="Helical" evidence="1">
    <location>
        <begin position="71"/>
        <end position="89"/>
    </location>
</feature>
<feature type="transmembrane region" description="Helical" evidence="1">
    <location>
        <begin position="191"/>
        <end position="209"/>
    </location>
</feature>
<feature type="transmembrane region" description="Helical" evidence="1">
    <location>
        <begin position="443"/>
        <end position="462"/>
    </location>
</feature>
<accession>A0AA41ZF29</accession>
<reference evidence="2" key="1">
    <citation type="submission" date="2022-06" db="EMBL/GenBank/DDBJ databases">
        <title>Sphingomonas sp. nov. isolated from rhizosphere soil of tomato.</title>
        <authorList>
            <person name="Dong H."/>
            <person name="Gao R."/>
        </authorList>
    </citation>
    <scope>NUCLEOTIDE SEQUENCE</scope>
    <source>
        <strain evidence="2">MMSM24</strain>
    </source>
</reference>
<evidence type="ECO:0000313" key="2">
    <source>
        <dbReference type="EMBL" id="MCW6535451.1"/>
    </source>
</evidence>
<dbReference type="RefSeq" id="WP_265269052.1">
    <property type="nucleotide sequence ID" value="NZ_JANFAV010000007.1"/>
</dbReference>
<dbReference type="EMBL" id="JANFAV010000007">
    <property type="protein sequence ID" value="MCW6535451.1"/>
    <property type="molecule type" value="Genomic_DNA"/>
</dbReference>
<gene>
    <name evidence="2" type="ORF">NEE01_11735</name>
</gene>
<keyword evidence="1" id="KW-0812">Transmembrane</keyword>
<feature type="transmembrane region" description="Helical" evidence="1">
    <location>
        <begin position="392"/>
        <end position="409"/>
    </location>
</feature>
<dbReference type="Proteomes" id="UP001165565">
    <property type="component" value="Unassembled WGS sequence"/>
</dbReference>
<feature type="transmembrane region" description="Helical" evidence="1">
    <location>
        <begin position="101"/>
        <end position="118"/>
    </location>
</feature>
<dbReference type="PROSITE" id="PS51257">
    <property type="entry name" value="PROKAR_LIPOPROTEIN"/>
    <property type="match status" value="1"/>
</dbReference>
<proteinExistence type="predicted"/>
<evidence type="ECO:0000256" key="1">
    <source>
        <dbReference type="SAM" id="Phobius"/>
    </source>
</evidence>
<keyword evidence="1" id="KW-0472">Membrane</keyword>
<protein>
    <submittedName>
        <fullName evidence="2">Uncharacterized protein</fullName>
    </submittedName>
</protein>
<feature type="transmembrane region" description="Helical" evidence="1">
    <location>
        <begin position="124"/>
        <end position="140"/>
    </location>
</feature>
<dbReference type="AlphaFoldDB" id="A0AA41ZF29"/>
<keyword evidence="3" id="KW-1185">Reference proteome</keyword>
<name>A0AA41ZF29_9SPHN</name>
<evidence type="ECO:0000313" key="3">
    <source>
        <dbReference type="Proteomes" id="UP001165565"/>
    </source>
</evidence>
<keyword evidence="1" id="KW-1133">Transmembrane helix</keyword>
<comment type="caution">
    <text evidence="2">The sequence shown here is derived from an EMBL/GenBank/DDBJ whole genome shotgun (WGS) entry which is preliminary data.</text>
</comment>
<feature type="transmembrane region" description="Helical" evidence="1">
    <location>
        <begin position="416"/>
        <end position="437"/>
    </location>
</feature>
<organism evidence="2 3">
    <name type="scientific">Sphingomonas lycopersici</name>
    <dbReference type="NCBI Taxonomy" id="2951807"/>
    <lineage>
        <taxon>Bacteria</taxon>
        <taxon>Pseudomonadati</taxon>
        <taxon>Pseudomonadota</taxon>
        <taxon>Alphaproteobacteria</taxon>
        <taxon>Sphingomonadales</taxon>
        <taxon>Sphingomonadaceae</taxon>
        <taxon>Sphingomonas</taxon>
    </lineage>
</organism>
<sequence>MTQRATRRQWLFAFVPLVVACAASLAYWPGLVTWDSIRQYDQALSGDFDDWHPPAMEWIWRQLLPLAHSPAPMLILQLLLYATGFKLLILTALRARRSGRAVAIGCVALLPLAIALMATIIKDSLMTGALLAAVGLCAFADRSARGRGALRAAALALLVFASMLRFNAVFATLPLALWTLPESWRAQPKRMIVAGVAALALLAAAMPVANRLLAAKPSGVELSLIIFDLGGITYHAGENRFPPVEVKDAVAINRHCYNPVKWDSYAWWVDQPCPIDFDHVRRAFAAGHIEPHLFWLRAILAHPIAYAQHRLAHWNVETRFLTLDSVDRPVQVEAPPNDWGFAITPNVVVHAVDRLARWQGEMPLGWPCVWIAAMIGLLWAAVRAPIGFPTQMLAWSALLYALGYAPLGVAAELRYYLWTMIGGALALVLAVSGWRAAGARVPLGRLAVPPVAIAVIAIGWRLSH</sequence>
<feature type="transmembrane region" description="Helical" evidence="1">
    <location>
        <begin position="364"/>
        <end position="386"/>
    </location>
</feature>